<comment type="caution">
    <text evidence="1">The sequence shown here is derived from an EMBL/GenBank/DDBJ whole genome shotgun (WGS) entry which is preliminary data.</text>
</comment>
<organism evidence="1">
    <name type="scientific">marine sediment metagenome</name>
    <dbReference type="NCBI Taxonomy" id="412755"/>
    <lineage>
        <taxon>unclassified sequences</taxon>
        <taxon>metagenomes</taxon>
        <taxon>ecological metagenomes</taxon>
    </lineage>
</organism>
<dbReference type="AlphaFoldDB" id="A0A0F9DI14"/>
<sequence length="67" mass="7764">MTNQETQDAIQSDRYAEIRAFVYAHEGMPDGAFFGMAEEVGIDIDDWDWYTDVSKHDPKSENHEPKK</sequence>
<name>A0A0F9DI14_9ZZZZ</name>
<proteinExistence type="predicted"/>
<accession>A0A0F9DI14</accession>
<protein>
    <submittedName>
        <fullName evidence="1">Uncharacterized protein</fullName>
    </submittedName>
</protein>
<reference evidence="1" key="1">
    <citation type="journal article" date="2015" name="Nature">
        <title>Complex archaea that bridge the gap between prokaryotes and eukaryotes.</title>
        <authorList>
            <person name="Spang A."/>
            <person name="Saw J.H."/>
            <person name="Jorgensen S.L."/>
            <person name="Zaremba-Niedzwiedzka K."/>
            <person name="Martijn J."/>
            <person name="Lind A.E."/>
            <person name="van Eijk R."/>
            <person name="Schleper C."/>
            <person name="Guy L."/>
            <person name="Ettema T.J."/>
        </authorList>
    </citation>
    <scope>NUCLEOTIDE SEQUENCE</scope>
</reference>
<evidence type="ECO:0000313" key="1">
    <source>
        <dbReference type="EMBL" id="KKL61318.1"/>
    </source>
</evidence>
<gene>
    <name evidence="1" type="ORF">LCGC14_2196480</name>
</gene>
<dbReference type="EMBL" id="LAZR01028855">
    <property type="protein sequence ID" value="KKL61318.1"/>
    <property type="molecule type" value="Genomic_DNA"/>
</dbReference>